<protein>
    <submittedName>
        <fullName evidence="2">Uncharacterized protein</fullName>
    </submittedName>
</protein>
<feature type="compositionally biased region" description="Basic and acidic residues" evidence="1">
    <location>
        <begin position="33"/>
        <end position="55"/>
    </location>
</feature>
<evidence type="ECO:0000313" key="2">
    <source>
        <dbReference type="EMBL" id="GAA0154257.1"/>
    </source>
</evidence>
<name>A0AAV3PWD8_LITER</name>
<feature type="compositionally biased region" description="Basic and acidic residues" evidence="1">
    <location>
        <begin position="1"/>
        <end position="24"/>
    </location>
</feature>
<reference evidence="2 3" key="1">
    <citation type="submission" date="2024-01" db="EMBL/GenBank/DDBJ databases">
        <title>The complete chloroplast genome sequence of Lithospermum erythrorhizon: insights into the phylogenetic relationship among Boraginaceae species and the maternal lineages of purple gromwells.</title>
        <authorList>
            <person name="Okada T."/>
            <person name="Watanabe K."/>
        </authorList>
    </citation>
    <scope>NUCLEOTIDE SEQUENCE [LARGE SCALE GENOMIC DNA]</scope>
</reference>
<gene>
    <name evidence="2" type="ORF">LIER_12291</name>
</gene>
<dbReference type="EMBL" id="BAABME010002355">
    <property type="protein sequence ID" value="GAA0154257.1"/>
    <property type="molecule type" value="Genomic_DNA"/>
</dbReference>
<dbReference type="Proteomes" id="UP001454036">
    <property type="component" value="Unassembled WGS sequence"/>
</dbReference>
<organism evidence="2 3">
    <name type="scientific">Lithospermum erythrorhizon</name>
    <name type="common">Purple gromwell</name>
    <name type="synonym">Lithospermum officinale var. erythrorhizon</name>
    <dbReference type="NCBI Taxonomy" id="34254"/>
    <lineage>
        <taxon>Eukaryota</taxon>
        <taxon>Viridiplantae</taxon>
        <taxon>Streptophyta</taxon>
        <taxon>Embryophyta</taxon>
        <taxon>Tracheophyta</taxon>
        <taxon>Spermatophyta</taxon>
        <taxon>Magnoliopsida</taxon>
        <taxon>eudicotyledons</taxon>
        <taxon>Gunneridae</taxon>
        <taxon>Pentapetalae</taxon>
        <taxon>asterids</taxon>
        <taxon>lamiids</taxon>
        <taxon>Boraginales</taxon>
        <taxon>Boraginaceae</taxon>
        <taxon>Boraginoideae</taxon>
        <taxon>Lithospermeae</taxon>
        <taxon>Lithospermum</taxon>
    </lineage>
</organism>
<proteinExistence type="predicted"/>
<feature type="region of interest" description="Disordered" evidence="1">
    <location>
        <begin position="1"/>
        <end position="72"/>
    </location>
</feature>
<comment type="caution">
    <text evidence="2">The sequence shown here is derived from an EMBL/GenBank/DDBJ whole genome shotgun (WGS) entry which is preliminary data.</text>
</comment>
<sequence>MADENPKEYEFEHYSPLRNSKESDDNMNNNDADNNKNKKENNDADNNKNKKENNDNNKNNNENNDDNMNDNSPYYDSMMRIYTLPESASFPRYIDDYYPPLLDFILSYDDNKYNNNNDDDDNNNVVEKCYSDLDNCLEGVMKELGISLYNESLETTGKCIAKSSEVTKNSNNCDDKRKYTTIAPGMFRLE</sequence>
<evidence type="ECO:0000313" key="3">
    <source>
        <dbReference type="Proteomes" id="UP001454036"/>
    </source>
</evidence>
<accession>A0AAV3PWD8</accession>
<evidence type="ECO:0000256" key="1">
    <source>
        <dbReference type="SAM" id="MobiDB-lite"/>
    </source>
</evidence>
<dbReference type="AlphaFoldDB" id="A0AAV3PWD8"/>
<keyword evidence="3" id="KW-1185">Reference proteome</keyword>